<feature type="region of interest" description="Disordered" evidence="1">
    <location>
        <begin position="40"/>
        <end position="69"/>
    </location>
</feature>
<proteinExistence type="predicted"/>
<feature type="compositionally biased region" description="Polar residues" evidence="1">
    <location>
        <begin position="348"/>
        <end position="377"/>
    </location>
</feature>
<evidence type="ECO:0000259" key="2">
    <source>
        <dbReference type="Pfam" id="PF21204"/>
    </source>
</evidence>
<feature type="compositionally biased region" description="Polar residues" evidence="1">
    <location>
        <begin position="41"/>
        <end position="62"/>
    </location>
</feature>
<sequence length="797" mass="87889">MNPDPARILKRSSSHADKVGGILAASSLVVTVLRRGGYRSPKQTAMSSRSTENITRPSTSASGRPDQEQDQIDQRLKSLRDEVLPFYPFFLTVPIEVPFQLGHRFVNNWAVSDDGPFTPEEHQLQYMTFLKHDQNDSLLVAVGDWSDGTGSVMADRGSRPQSATSTPSNASVVNQEASGHKTSSTLHVPPHERHTPKPLPTRDNHQKLSKPAAQSEVEHIDRKRPPERDNGRHVSQGKDVKKRKISPEPTHTKLERSDINGLPELLSPTLPPSSSTPRLPRLLSPTLPPDLERELAKLGAEALVSDSQAESTVNSDTVKPKGTSASGPLKGHGKLSGLGLEKSISAGPDSTSRSSTALKTISQQGPSQTSHAKSIQAASKPPRLIVKLKYGRPNRKRVEGLLKFAGKRKLSHQSSPATDAGEQESSHSIKAEHSRLPAPENQSNKSVRSDKPTKSSNQASLKDRPKEHQLVAASEKPQTPVQSHVQQQERTRPVSITPAKDLKHSSSRHDLINSEAKSRAARNTPAESAFGISKQSPPQPSNMDRNGERRAWKDEYQKFGNLGRELKHAADRHTAKDNVTNADEKLAAATAIEAILCFILAFVADDQSKAISRQIGDSSTWLSIIAYWRVVKKHSFSFPPLYSLSLILGAVSYDAIHALDLERLAVTPLPGEHTPVPTPGSDGHSVNSDEKRNLKDFLELKTRLPEFYKESQRLWLDGSRGLSEDILARDFPETWAKRARTYSEQGKKKLKPGDYSGEIYLPLGKTSTPLEIIRFSCALLREWCSRENIDWRGKLDL</sequence>
<dbReference type="Pfam" id="PF21204">
    <property type="entry name" value="Ebp1_C"/>
    <property type="match status" value="1"/>
</dbReference>
<feature type="compositionally biased region" description="Basic and acidic residues" evidence="1">
    <location>
        <begin position="189"/>
        <end position="206"/>
    </location>
</feature>
<dbReference type="EMBL" id="JBFTWV010000089">
    <property type="protein sequence ID" value="KAL2787832.1"/>
    <property type="molecule type" value="Genomic_DNA"/>
</dbReference>
<feature type="region of interest" description="Disordered" evidence="1">
    <location>
        <begin position="304"/>
        <end position="546"/>
    </location>
</feature>
<feature type="compositionally biased region" description="Polar residues" evidence="1">
    <location>
        <begin position="533"/>
        <end position="544"/>
    </location>
</feature>
<gene>
    <name evidence="3" type="ORF">BJX66DRAFT_309973</name>
</gene>
<accession>A0ABR4FX50</accession>
<feature type="compositionally biased region" description="Polar residues" evidence="1">
    <location>
        <begin position="305"/>
        <end position="317"/>
    </location>
</feature>
<feature type="domain" description="Ell binding protein Ebp1 C-terminal" evidence="2">
    <location>
        <begin position="528"/>
        <end position="783"/>
    </location>
</feature>
<feature type="region of interest" description="Disordered" evidence="1">
    <location>
        <begin position="151"/>
        <end position="287"/>
    </location>
</feature>
<protein>
    <recommendedName>
        <fullName evidence="2">Ell binding protein Ebp1 C-terminal domain-containing protein</fullName>
    </recommendedName>
</protein>
<evidence type="ECO:0000313" key="3">
    <source>
        <dbReference type="EMBL" id="KAL2787832.1"/>
    </source>
</evidence>
<evidence type="ECO:0000313" key="4">
    <source>
        <dbReference type="Proteomes" id="UP001610563"/>
    </source>
</evidence>
<feature type="compositionally biased region" description="Low complexity" evidence="1">
    <location>
        <begin position="262"/>
        <end position="285"/>
    </location>
</feature>
<feature type="compositionally biased region" description="Basic and acidic residues" evidence="1">
    <location>
        <begin position="424"/>
        <end position="435"/>
    </location>
</feature>
<feature type="compositionally biased region" description="Basic and acidic residues" evidence="1">
    <location>
        <begin position="216"/>
        <end position="239"/>
    </location>
</feature>
<reference evidence="3 4" key="1">
    <citation type="submission" date="2024-07" db="EMBL/GenBank/DDBJ databases">
        <title>Section-level genome sequencing and comparative genomics of Aspergillus sections Usti and Cavernicolus.</title>
        <authorList>
            <consortium name="Lawrence Berkeley National Laboratory"/>
            <person name="Nybo J.L."/>
            <person name="Vesth T.C."/>
            <person name="Theobald S."/>
            <person name="Frisvad J.C."/>
            <person name="Larsen T.O."/>
            <person name="Kjaerboelling I."/>
            <person name="Rothschild-Mancinelli K."/>
            <person name="Lyhne E.K."/>
            <person name="Kogle M.E."/>
            <person name="Barry K."/>
            <person name="Clum A."/>
            <person name="Na H."/>
            <person name="Ledsgaard L."/>
            <person name="Lin J."/>
            <person name="Lipzen A."/>
            <person name="Kuo A."/>
            <person name="Riley R."/>
            <person name="Mondo S."/>
            <person name="Labutti K."/>
            <person name="Haridas S."/>
            <person name="Pangalinan J."/>
            <person name="Salamov A.A."/>
            <person name="Simmons B.A."/>
            <person name="Magnuson J.K."/>
            <person name="Chen J."/>
            <person name="Drula E."/>
            <person name="Henrissat B."/>
            <person name="Wiebenga A."/>
            <person name="Lubbers R.J."/>
            <person name="Gomes A.C."/>
            <person name="Makela M.R."/>
            <person name="Stajich J."/>
            <person name="Grigoriev I.V."/>
            <person name="Mortensen U.H."/>
            <person name="De Vries R.P."/>
            <person name="Baker S.E."/>
            <person name="Andersen M.R."/>
        </authorList>
    </citation>
    <scope>NUCLEOTIDE SEQUENCE [LARGE SCALE GENOMIC DNA]</scope>
    <source>
        <strain evidence="3 4">CBS 209.92</strain>
    </source>
</reference>
<comment type="caution">
    <text evidence="3">The sequence shown here is derived from an EMBL/GenBank/DDBJ whole genome shotgun (WGS) entry which is preliminary data.</text>
</comment>
<organism evidence="3 4">
    <name type="scientific">Aspergillus keveii</name>
    <dbReference type="NCBI Taxonomy" id="714993"/>
    <lineage>
        <taxon>Eukaryota</taxon>
        <taxon>Fungi</taxon>
        <taxon>Dikarya</taxon>
        <taxon>Ascomycota</taxon>
        <taxon>Pezizomycotina</taxon>
        <taxon>Eurotiomycetes</taxon>
        <taxon>Eurotiomycetidae</taxon>
        <taxon>Eurotiales</taxon>
        <taxon>Aspergillaceae</taxon>
        <taxon>Aspergillus</taxon>
        <taxon>Aspergillus subgen. Nidulantes</taxon>
    </lineage>
</organism>
<feature type="compositionally biased region" description="Polar residues" evidence="1">
    <location>
        <begin position="476"/>
        <end position="486"/>
    </location>
</feature>
<name>A0ABR4FX50_9EURO</name>
<feature type="compositionally biased region" description="Basic and acidic residues" evidence="1">
    <location>
        <begin position="500"/>
        <end position="518"/>
    </location>
</feature>
<dbReference type="InterPro" id="IPR049403">
    <property type="entry name" value="Ebp1_C"/>
</dbReference>
<evidence type="ECO:0000256" key="1">
    <source>
        <dbReference type="SAM" id="MobiDB-lite"/>
    </source>
</evidence>
<dbReference type="Proteomes" id="UP001610563">
    <property type="component" value="Unassembled WGS sequence"/>
</dbReference>
<feature type="compositionally biased region" description="Polar residues" evidence="1">
    <location>
        <begin position="159"/>
        <end position="186"/>
    </location>
</feature>
<feature type="compositionally biased region" description="Low complexity" evidence="1">
    <location>
        <begin position="335"/>
        <end position="345"/>
    </location>
</feature>
<keyword evidence="4" id="KW-1185">Reference proteome</keyword>